<proteinExistence type="predicted"/>
<sequence>MKCEKLPPIVLRIPLFFIQYKSRKIKEDTGERDEKVIKGSYIIKFNRGIFVGGNIVSANKAIVGTGNGLFEPEKLVTREQYAKFLNNTIHRFYAND</sequence>
<dbReference type="InterPro" id="IPR001119">
    <property type="entry name" value="SLH_dom"/>
</dbReference>
<dbReference type="RefSeq" id="WP_002134905.1">
    <property type="nucleotide sequence ID" value="NZ_JH804672.1"/>
</dbReference>
<accession>J9CS96</accession>
<dbReference type="AlphaFoldDB" id="J9CS96"/>
<dbReference type="HOGENOM" id="CLU_2353857_0_0_9"/>
<comment type="caution">
    <text evidence="3">The sequence shown here is derived from an EMBL/GenBank/DDBJ whole genome shotgun (WGS) entry which is preliminary data.</text>
</comment>
<evidence type="ECO:0000256" key="1">
    <source>
        <dbReference type="ARBA" id="ARBA00022729"/>
    </source>
</evidence>
<name>J9CS96_BACCE</name>
<organism evidence="3 4">
    <name type="scientific">Bacillus cereus HuA2-1</name>
    <dbReference type="NCBI Taxonomy" id="1053201"/>
    <lineage>
        <taxon>Bacteria</taxon>
        <taxon>Bacillati</taxon>
        <taxon>Bacillota</taxon>
        <taxon>Bacilli</taxon>
        <taxon>Bacillales</taxon>
        <taxon>Bacillaceae</taxon>
        <taxon>Bacillus</taxon>
        <taxon>Bacillus cereus group</taxon>
    </lineage>
</organism>
<keyword evidence="1" id="KW-0732">Signal</keyword>
<evidence type="ECO:0000259" key="2">
    <source>
        <dbReference type="Pfam" id="PF00395"/>
    </source>
</evidence>
<protein>
    <recommendedName>
        <fullName evidence="2">SLH domain-containing protein</fullName>
    </recommendedName>
</protein>
<evidence type="ECO:0000313" key="4">
    <source>
        <dbReference type="Proteomes" id="UP000004136"/>
    </source>
</evidence>
<reference evidence="3 4" key="1">
    <citation type="submission" date="2012-04" db="EMBL/GenBank/DDBJ databases">
        <title>The Genome Sequence of Bacillus cereus HuA2-1.</title>
        <authorList>
            <consortium name="The Broad Institute Genome Sequencing Platform"/>
            <consortium name="The Broad Institute Genome Sequencing Center for Infectious Disease"/>
            <person name="Feldgarden M."/>
            <person name="Van der Auwera G.A."/>
            <person name="Mahillon J."/>
            <person name="Duprez V."/>
            <person name="Timmery S."/>
            <person name="Mattelet C."/>
            <person name="Dierick K."/>
            <person name="Sun M."/>
            <person name="Yu Z."/>
            <person name="Zhu L."/>
            <person name="Hu X."/>
            <person name="Shank E.B."/>
            <person name="Swiecicka I."/>
            <person name="Hansen B.M."/>
            <person name="Andrup L."/>
            <person name="Young S.K."/>
            <person name="Zeng Q."/>
            <person name="Gargeya S."/>
            <person name="Fitzgerald M."/>
            <person name="Haas B."/>
            <person name="Abouelleil A."/>
            <person name="Alvarado L."/>
            <person name="Arachchi H.M."/>
            <person name="Berlin A."/>
            <person name="Chapman S.B."/>
            <person name="Goldberg J."/>
            <person name="Griggs A."/>
            <person name="Gujja S."/>
            <person name="Hansen M."/>
            <person name="Howarth C."/>
            <person name="Imamovic A."/>
            <person name="Larimer J."/>
            <person name="McCowen C."/>
            <person name="Montmayeur A."/>
            <person name="Murphy C."/>
            <person name="Neiman D."/>
            <person name="Pearson M."/>
            <person name="Priest M."/>
            <person name="Roberts A."/>
            <person name="Saif S."/>
            <person name="Shea T."/>
            <person name="Sisk P."/>
            <person name="Sykes S."/>
            <person name="Wortman J."/>
            <person name="Nusbaum C."/>
            <person name="Birren B."/>
        </authorList>
    </citation>
    <scope>NUCLEOTIDE SEQUENCE [LARGE SCALE GENOMIC DNA]</scope>
    <source>
        <strain evidence="3 4">HuA2-1</strain>
    </source>
</reference>
<gene>
    <name evidence="3" type="ORF">IG3_00539</name>
</gene>
<dbReference type="Proteomes" id="UP000004136">
    <property type="component" value="Unassembled WGS sequence"/>
</dbReference>
<feature type="domain" description="SLH" evidence="2">
    <location>
        <begin position="56"/>
        <end position="82"/>
    </location>
</feature>
<evidence type="ECO:0000313" key="3">
    <source>
        <dbReference type="EMBL" id="EJV88955.1"/>
    </source>
</evidence>
<dbReference type="Pfam" id="PF00395">
    <property type="entry name" value="SLH"/>
    <property type="match status" value="1"/>
</dbReference>
<dbReference type="EMBL" id="AHDV01000005">
    <property type="protein sequence ID" value="EJV88955.1"/>
    <property type="molecule type" value="Genomic_DNA"/>
</dbReference>
<dbReference type="PATRIC" id="fig|1053201.3.peg.552"/>